<dbReference type="Pfam" id="PF00578">
    <property type="entry name" value="AhpC-TSA"/>
    <property type="match status" value="1"/>
</dbReference>
<dbReference type="PANTHER" id="PTHR42852:SF13">
    <property type="entry name" value="PROTEIN DIPZ"/>
    <property type="match status" value="1"/>
</dbReference>
<reference evidence="4" key="1">
    <citation type="journal article" date="2021" name="Proc. Natl. Acad. Sci. U.S.A.">
        <title>Global biogeography of chemosynthetic symbionts reveals both localized and globally distributed symbiont groups. .</title>
        <authorList>
            <person name="Osvatic J.T."/>
            <person name="Wilkins L.G.E."/>
            <person name="Leibrecht L."/>
            <person name="Leray M."/>
            <person name="Zauner S."/>
            <person name="Polzin J."/>
            <person name="Camacho Y."/>
            <person name="Gros O."/>
            <person name="van Gils J.A."/>
            <person name="Eisen J.A."/>
            <person name="Petersen J.M."/>
            <person name="Yuen B."/>
        </authorList>
    </citation>
    <scope>NUCLEOTIDE SEQUENCE</scope>
    <source>
        <strain evidence="4">MAGclacostrist055</strain>
    </source>
</reference>
<protein>
    <submittedName>
        <fullName evidence="4">TlpA family protein disulfide reductase</fullName>
    </submittedName>
</protein>
<keyword evidence="2" id="KW-1133">Transmembrane helix</keyword>
<dbReference type="Gene3D" id="3.40.30.10">
    <property type="entry name" value="Glutaredoxin"/>
    <property type="match status" value="1"/>
</dbReference>
<keyword evidence="2" id="KW-0472">Membrane</keyword>
<feature type="transmembrane region" description="Helical" evidence="2">
    <location>
        <begin position="53"/>
        <end position="71"/>
    </location>
</feature>
<name>A0A9E4TVQ8_9GAMM</name>
<sequence length="228" mass="25958">MIHQARKMLGEMVDRNEHSFYSLSRFDHTGWTVDGCGQAAQVTSPFSYLGHSLTGLTWSILLFALFMSVALKASAAEGLLAAVRPQPAPTFRLQDLEGRNHQLLDYRGRVLIVNFWASWCVPCRRELPSMNRAWTALRPKGIAMLAINLGDDAEAVKEFLYDFPIDFPVLLDHRGRISQRWQVRGLPTTLVLNQRGEIVYRAVGEREWDDAVLLHQLQTLQPESRKLD</sequence>
<dbReference type="InterPro" id="IPR013766">
    <property type="entry name" value="Thioredoxin_domain"/>
</dbReference>
<dbReference type="PROSITE" id="PS00194">
    <property type="entry name" value="THIOREDOXIN_1"/>
    <property type="match status" value="1"/>
</dbReference>
<dbReference type="InterPro" id="IPR050553">
    <property type="entry name" value="Thioredoxin_ResA/DsbE_sf"/>
</dbReference>
<evidence type="ECO:0000256" key="2">
    <source>
        <dbReference type="SAM" id="Phobius"/>
    </source>
</evidence>
<dbReference type="GO" id="GO:0016209">
    <property type="term" value="F:antioxidant activity"/>
    <property type="evidence" value="ECO:0007669"/>
    <property type="project" value="InterPro"/>
</dbReference>
<evidence type="ECO:0000313" key="4">
    <source>
        <dbReference type="EMBL" id="MCG7981087.1"/>
    </source>
</evidence>
<evidence type="ECO:0000256" key="1">
    <source>
        <dbReference type="ARBA" id="ARBA00023284"/>
    </source>
</evidence>
<keyword evidence="2" id="KW-0812">Transmembrane</keyword>
<evidence type="ECO:0000259" key="3">
    <source>
        <dbReference type="PROSITE" id="PS51352"/>
    </source>
</evidence>
<comment type="caution">
    <text evidence="4">The sequence shown here is derived from an EMBL/GenBank/DDBJ whole genome shotgun (WGS) entry which is preliminary data.</text>
</comment>
<dbReference type="AlphaFoldDB" id="A0A9E4TVQ8"/>
<feature type="domain" description="Thioredoxin" evidence="3">
    <location>
        <begin position="82"/>
        <end position="222"/>
    </location>
</feature>
<dbReference type="Proteomes" id="UP000886674">
    <property type="component" value="Unassembled WGS sequence"/>
</dbReference>
<proteinExistence type="predicted"/>
<accession>A0A9E4TVQ8</accession>
<dbReference type="InterPro" id="IPR017937">
    <property type="entry name" value="Thioredoxin_CS"/>
</dbReference>
<dbReference type="PANTHER" id="PTHR42852">
    <property type="entry name" value="THIOL:DISULFIDE INTERCHANGE PROTEIN DSBE"/>
    <property type="match status" value="1"/>
</dbReference>
<dbReference type="CDD" id="cd02966">
    <property type="entry name" value="TlpA_like_family"/>
    <property type="match status" value="1"/>
</dbReference>
<dbReference type="GO" id="GO:0015036">
    <property type="term" value="F:disulfide oxidoreductase activity"/>
    <property type="evidence" value="ECO:0007669"/>
    <property type="project" value="UniProtKB-ARBA"/>
</dbReference>
<dbReference type="InterPro" id="IPR036249">
    <property type="entry name" value="Thioredoxin-like_sf"/>
</dbReference>
<dbReference type="EMBL" id="JAEPCR010000194">
    <property type="protein sequence ID" value="MCG7981087.1"/>
    <property type="molecule type" value="Genomic_DNA"/>
</dbReference>
<organism evidence="4 5">
    <name type="scientific">Candidatus Thiodiazotropha taylori</name>
    <dbReference type="NCBI Taxonomy" id="2792791"/>
    <lineage>
        <taxon>Bacteria</taxon>
        <taxon>Pseudomonadati</taxon>
        <taxon>Pseudomonadota</taxon>
        <taxon>Gammaproteobacteria</taxon>
        <taxon>Chromatiales</taxon>
        <taxon>Sedimenticolaceae</taxon>
        <taxon>Candidatus Thiodiazotropha</taxon>
    </lineage>
</organism>
<dbReference type="InterPro" id="IPR000866">
    <property type="entry name" value="AhpC/TSA"/>
</dbReference>
<keyword evidence="1" id="KW-0676">Redox-active center</keyword>
<evidence type="ECO:0000313" key="5">
    <source>
        <dbReference type="Proteomes" id="UP000886674"/>
    </source>
</evidence>
<dbReference type="SUPFAM" id="SSF52833">
    <property type="entry name" value="Thioredoxin-like"/>
    <property type="match status" value="1"/>
</dbReference>
<dbReference type="PROSITE" id="PS51352">
    <property type="entry name" value="THIOREDOXIN_2"/>
    <property type="match status" value="1"/>
</dbReference>
<gene>
    <name evidence="4" type="ORF">JAY77_23455</name>
</gene>